<reference evidence="1 2" key="1">
    <citation type="submission" date="2017-01" db="EMBL/GenBank/DDBJ databases">
        <title>Novel large sulfur bacteria in the metagenomes of groundwater-fed chemosynthetic microbial mats in the Lake Huron basin.</title>
        <authorList>
            <person name="Sharrar A.M."/>
            <person name="Flood B.E."/>
            <person name="Bailey J.V."/>
            <person name="Jones D.S."/>
            <person name="Biddanda B."/>
            <person name="Ruberg S.A."/>
            <person name="Marcus D.N."/>
            <person name="Dick G.J."/>
        </authorList>
    </citation>
    <scope>NUCLEOTIDE SEQUENCE [LARGE SCALE GENOMIC DNA]</scope>
    <source>
        <strain evidence="1">A7</strain>
    </source>
</reference>
<accession>A0A1W9KU89</accession>
<gene>
    <name evidence="1" type="ORF">BWK72_10055</name>
</gene>
<evidence type="ECO:0000313" key="1">
    <source>
        <dbReference type="EMBL" id="OQW88083.1"/>
    </source>
</evidence>
<dbReference type="AlphaFoldDB" id="A0A1W9KU89"/>
<name>A0A1W9KU89_9BURK</name>
<sequence>MHYFDIEKNQALGFPPLVDKVETVSDTWPMPLHDLPENHQIEQALNIIGEKHPHIARAITTFWGFQEGADYLDKLIFDGSDPKSHTREGFKSDVLAALLTLQTFHSVTSDKHNP</sequence>
<comment type="caution">
    <text evidence="1">The sequence shown here is derived from an EMBL/GenBank/DDBJ whole genome shotgun (WGS) entry which is preliminary data.</text>
</comment>
<proteinExistence type="predicted"/>
<protein>
    <submittedName>
        <fullName evidence="1">Uncharacterized protein</fullName>
    </submittedName>
</protein>
<organism evidence="1 2">
    <name type="scientific">Rhodoferax ferrireducens</name>
    <dbReference type="NCBI Taxonomy" id="192843"/>
    <lineage>
        <taxon>Bacteria</taxon>
        <taxon>Pseudomonadati</taxon>
        <taxon>Pseudomonadota</taxon>
        <taxon>Betaproteobacteria</taxon>
        <taxon>Burkholderiales</taxon>
        <taxon>Comamonadaceae</taxon>
        <taxon>Rhodoferax</taxon>
    </lineage>
</organism>
<dbReference type="EMBL" id="MTEI01000005">
    <property type="protein sequence ID" value="OQW88083.1"/>
    <property type="molecule type" value="Genomic_DNA"/>
</dbReference>
<evidence type="ECO:0000313" key="2">
    <source>
        <dbReference type="Proteomes" id="UP000192505"/>
    </source>
</evidence>
<dbReference type="Proteomes" id="UP000192505">
    <property type="component" value="Unassembled WGS sequence"/>
</dbReference>